<reference evidence="2" key="1">
    <citation type="journal article" date="2019" name="Int. J. Syst. Evol. Microbiol.">
        <title>The Global Catalogue of Microorganisms (GCM) 10K type strain sequencing project: providing services to taxonomists for standard genome sequencing and annotation.</title>
        <authorList>
            <consortium name="The Broad Institute Genomics Platform"/>
            <consortium name="The Broad Institute Genome Sequencing Center for Infectious Disease"/>
            <person name="Wu L."/>
            <person name="Ma J."/>
        </authorList>
    </citation>
    <scope>NUCLEOTIDE SEQUENCE [LARGE SCALE GENOMIC DNA]</scope>
    <source>
        <strain evidence="2">JCM 4594</strain>
    </source>
</reference>
<dbReference type="InterPro" id="IPR025361">
    <property type="entry name" value="DUF4265"/>
</dbReference>
<dbReference type="GeneID" id="96288133"/>
<proteinExistence type="predicted"/>
<keyword evidence="2" id="KW-1185">Reference proteome</keyword>
<evidence type="ECO:0008006" key="3">
    <source>
        <dbReference type="Google" id="ProtNLM"/>
    </source>
</evidence>
<dbReference type="Pfam" id="PF14085">
    <property type="entry name" value="DUF4265"/>
    <property type="match status" value="1"/>
</dbReference>
<sequence length="177" mass="19690">MLALPILPTASNDGAVTKISDDYVKLHFRMEVDEDGWPPASVESLWAVDLGDGTVRLDNTPWFVRGVASDDIIRVQVDEDGLWWAGETVRASNNCTIRLIVLKDGGSEAARQTVLETFHRLGTTGEGIEQFRMVALDVPPSADLRRIRKLLEHGEAKGWWHWEEGCVTAGWHATDPD</sequence>
<dbReference type="Proteomes" id="UP000600946">
    <property type="component" value="Unassembled WGS sequence"/>
</dbReference>
<evidence type="ECO:0000313" key="1">
    <source>
        <dbReference type="EMBL" id="GGY13323.1"/>
    </source>
</evidence>
<organism evidence="1 2">
    <name type="scientific">Streptomyces xanthochromogenes</name>
    <dbReference type="NCBI Taxonomy" id="67384"/>
    <lineage>
        <taxon>Bacteria</taxon>
        <taxon>Bacillati</taxon>
        <taxon>Actinomycetota</taxon>
        <taxon>Actinomycetes</taxon>
        <taxon>Kitasatosporales</taxon>
        <taxon>Streptomycetaceae</taxon>
        <taxon>Streptomyces</taxon>
    </lineage>
</organism>
<accession>A0ABQ2ZF25</accession>
<name>A0ABQ2ZF25_9ACTN</name>
<protein>
    <recommendedName>
        <fullName evidence="3">DUF4265 domain-containing protein</fullName>
    </recommendedName>
</protein>
<dbReference type="RefSeq" id="WP_190026359.1">
    <property type="nucleotide sequence ID" value="NZ_BMUU01000001.1"/>
</dbReference>
<evidence type="ECO:0000313" key="2">
    <source>
        <dbReference type="Proteomes" id="UP000600946"/>
    </source>
</evidence>
<dbReference type="EMBL" id="BMUU01000001">
    <property type="protein sequence ID" value="GGY13323.1"/>
    <property type="molecule type" value="Genomic_DNA"/>
</dbReference>
<comment type="caution">
    <text evidence="1">The sequence shown here is derived from an EMBL/GenBank/DDBJ whole genome shotgun (WGS) entry which is preliminary data.</text>
</comment>
<gene>
    <name evidence="1" type="ORF">GCM10010326_00720</name>
</gene>